<protein>
    <submittedName>
        <fullName evidence="1">Uncharacterized protein</fullName>
    </submittedName>
</protein>
<comment type="caution">
    <text evidence="1">The sequence shown here is derived from an EMBL/GenBank/DDBJ whole genome shotgun (WGS) entry which is preliminary data.</text>
</comment>
<proteinExistence type="predicted"/>
<evidence type="ECO:0000313" key="2">
    <source>
        <dbReference type="Proteomes" id="UP000011668"/>
    </source>
</evidence>
<accession>L8WW89</accession>
<reference evidence="1 2" key="1">
    <citation type="journal article" date="2013" name="Nat. Commun.">
        <title>The evolution and pathogenic mechanisms of the rice sheath blight pathogen.</title>
        <authorList>
            <person name="Zheng A."/>
            <person name="Lin R."/>
            <person name="Xu L."/>
            <person name="Qin P."/>
            <person name="Tang C."/>
            <person name="Ai P."/>
            <person name="Zhang D."/>
            <person name="Liu Y."/>
            <person name="Sun Z."/>
            <person name="Feng H."/>
            <person name="Wang Y."/>
            <person name="Chen Y."/>
            <person name="Liang X."/>
            <person name="Fu R."/>
            <person name="Li Q."/>
            <person name="Zhang J."/>
            <person name="Yu X."/>
            <person name="Xie Z."/>
            <person name="Ding L."/>
            <person name="Guan P."/>
            <person name="Tang J."/>
            <person name="Liang Y."/>
            <person name="Wang S."/>
            <person name="Deng Q."/>
            <person name="Li S."/>
            <person name="Zhu J."/>
            <person name="Wang L."/>
            <person name="Liu H."/>
            <person name="Li P."/>
        </authorList>
    </citation>
    <scope>NUCLEOTIDE SEQUENCE [LARGE SCALE GENOMIC DNA]</scope>
    <source>
        <strain evidence="2">AG-1 IA</strain>
    </source>
</reference>
<dbReference type="EMBL" id="AFRT01000858">
    <property type="protein sequence ID" value="ELU42331.1"/>
    <property type="molecule type" value="Genomic_DNA"/>
</dbReference>
<dbReference type="AlphaFoldDB" id="L8WW89"/>
<evidence type="ECO:0000313" key="1">
    <source>
        <dbReference type="EMBL" id="ELU42331.1"/>
    </source>
</evidence>
<name>L8WW89_THACA</name>
<organism evidence="1 2">
    <name type="scientific">Thanatephorus cucumeris (strain AG1-IA)</name>
    <name type="common">Rice sheath blight fungus</name>
    <name type="synonym">Rhizoctonia solani</name>
    <dbReference type="NCBI Taxonomy" id="983506"/>
    <lineage>
        <taxon>Eukaryota</taxon>
        <taxon>Fungi</taxon>
        <taxon>Dikarya</taxon>
        <taxon>Basidiomycota</taxon>
        <taxon>Agaricomycotina</taxon>
        <taxon>Agaricomycetes</taxon>
        <taxon>Cantharellales</taxon>
        <taxon>Ceratobasidiaceae</taxon>
        <taxon>Rhizoctonia</taxon>
        <taxon>Rhizoctonia solani AG-1</taxon>
    </lineage>
</organism>
<keyword evidence="2" id="KW-1185">Reference proteome</keyword>
<gene>
    <name evidence="1" type="ORF">AG1IA_03636</name>
</gene>
<dbReference type="Proteomes" id="UP000011668">
    <property type="component" value="Unassembled WGS sequence"/>
</dbReference>
<sequence length="126" mass="14114">MRSRAYVSRAKLDFLDFAPFPLAVADSVARYGTGPQRTLPPLGGFVIHKNQYQTLPFIPYFCACHAEGEPNHNIHLHFTCFVYFYTPVTRSTPPVGRTLEPISSGYVRPTIASRFVLASGCGRIYE</sequence>
<dbReference type="HOGENOM" id="CLU_1983079_0_0_1"/>